<keyword evidence="1" id="KW-0472">Membrane</keyword>
<name>A0ABW4ZGV5_9SPHI</name>
<dbReference type="RefSeq" id="WP_255900121.1">
    <property type="nucleotide sequence ID" value="NZ_JAFMZO010000001.1"/>
</dbReference>
<proteinExistence type="predicted"/>
<feature type="transmembrane region" description="Helical" evidence="1">
    <location>
        <begin position="87"/>
        <end position="107"/>
    </location>
</feature>
<organism evidence="2 3">
    <name type="scientific">Paradesertivirga mongoliensis</name>
    <dbReference type="NCBI Taxonomy" id="2100740"/>
    <lineage>
        <taxon>Bacteria</taxon>
        <taxon>Pseudomonadati</taxon>
        <taxon>Bacteroidota</taxon>
        <taxon>Sphingobacteriia</taxon>
        <taxon>Sphingobacteriales</taxon>
        <taxon>Sphingobacteriaceae</taxon>
        <taxon>Paradesertivirga</taxon>
    </lineage>
</organism>
<sequence>MIIRKKTRELSRKHVNKKLIFKLRRLAIVFLIISVIIIYNILSGVIHPLLALAGILAGYWIGWLLARFSNIHWHEETGKVISKWNRITIVILILYLIFTFSKTWVFGHWLHGSMLTAFSFSLASGIMTGRIISIRKQIRVILRERGYLKEK</sequence>
<reference evidence="3" key="1">
    <citation type="journal article" date="2019" name="Int. J. Syst. Evol. Microbiol.">
        <title>The Global Catalogue of Microorganisms (GCM) 10K type strain sequencing project: providing services to taxonomists for standard genome sequencing and annotation.</title>
        <authorList>
            <consortium name="The Broad Institute Genomics Platform"/>
            <consortium name="The Broad Institute Genome Sequencing Center for Infectious Disease"/>
            <person name="Wu L."/>
            <person name="Ma J."/>
        </authorList>
    </citation>
    <scope>NUCLEOTIDE SEQUENCE [LARGE SCALE GENOMIC DNA]</scope>
    <source>
        <strain evidence="3">KCTC 42217</strain>
    </source>
</reference>
<comment type="caution">
    <text evidence="2">The sequence shown here is derived from an EMBL/GenBank/DDBJ whole genome shotgun (WGS) entry which is preliminary data.</text>
</comment>
<dbReference type="Proteomes" id="UP001597387">
    <property type="component" value="Unassembled WGS sequence"/>
</dbReference>
<evidence type="ECO:0000256" key="1">
    <source>
        <dbReference type="SAM" id="Phobius"/>
    </source>
</evidence>
<protein>
    <submittedName>
        <fullName evidence="2">Uncharacterized protein</fullName>
    </submittedName>
</protein>
<gene>
    <name evidence="2" type="ORF">ACFSJU_01830</name>
</gene>
<feature type="transmembrane region" description="Helical" evidence="1">
    <location>
        <begin position="48"/>
        <end position="66"/>
    </location>
</feature>
<accession>A0ABW4ZGV5</accession>
<keyword evidence="1" id="KW-0812">Transmembrane</keyword>
<evidence type="ECO:0000313" key="2">
    <source>
        <dbReference type="EMBL" id="MFD2161109.1"/>
    </source>
</evidence>
<dbReference type="EMBL" id="JBHUHZ010000001">
    <property type="protein sequence ID" value="MFD2161109.1"/>
    <property type="molecule type" value="Genomic_DNA"/>
</dbReference>
<keyword evidence="1" id="KW-1133">Transmembrane helix</keyword>
<keyword evidence="3" id="KW-1185">Reference proteome</keyword>
<feature type="transmembrane region" description="Helical" evidence="1">
    <location>
        <begin position="113"/>
        <end position="133"/>
    </location>
</feature>
<evidence type="ECO:0000313" key="3">
    <source>
        <dbReference type="Proteomes" id="UP001597387"/>
    </source>
</evidence>
<feature type="transmembrane region" description="Helical" evidence="1">
    <location>
        <begin position="21"/>
        <end position="42"/>
    </location>
</feature>